<dbReference type="RefSeq" id="WP_077848426.1">
    <property type="nucleotide sequence ID" value="NZ_LZZM01000188.1"/>
</dbReference>
<dbReference type="Proteomes" id="UP000190890">
    <property type="component" value="Unassembled WGS sequence"/>
</dbReference>
<dbReference type="Pfam" id="PF08282">
    <property type="entry name" value="Hydrolase_3"/>
    <property type="match status" value="1"/>
</dbReference>
<comment type="caution">
    <text evidence="1">The sequence shown here is derived from an EMBL/GenBank/DDBJ whole genome shotgun (WGS) entry which is preliminary data.</text>
</comment>
<dbReference type="SUPFAM" id="SSF56784">
    <property type="entry name" value="HAD-like"/>
    <property type="match status" value="1"/>
</dbReference>
<name>A0A1S8TCD1_9CLOT</name>
<gene>
    <name evidence="1" type="primary">ywpJ_5</name>
    <name evidence="1" type="ORF">CLPUN_33990</name>
</gene>
<dbReference type="InterPro" id="IPR006379">
    <property type="entry name" value="HAD-SF_hydro_IIB"/>
</dbReference>
<evidence type="ECO:0000313" key="2">
    <source>
        <dbReference type="Proteomes" id="UP000190890"/>
    </source>
</evidence>
<evidence type="ECO:0000313" key="1">
    <source>
        <dbReference type="EMBL" id="OOM75269.1"/>
    </source>
</evidence>
<dbReference type="PANTHER" id="PTHR10000">
    <property type="entry name" value="PHOSPHOSERINE PHOSPHATASE"/>
    <property type="match status" value="1"/>
</dbReference>
<dbReference type="SFLD" id="SFLDS00003">
    <property type="entry name" value="Haloacid_Dehalogenase"/>
    <property type="match status" value="1"/>
</dbReference>
<dbReference type="EMBL" id="LZZM01000188">
    <property type="protein sequence ID" value="OOM75269.1"/>
    <property type="molecule type" value="Genomic_DNA"/>
</dbReference>
<dbReference type="InterPro" id="IPR000150">
    <property type="entry name" value="Cof"/>
</dbReference>
<dbReference type="SFLD" id="SFLDG01144">
    <property type="entry name" value="C2.B.4:_PGP_Like"/>
    <property type="match status" value="1"/>
</dbReference>
<dbReference type="GO" id="GO:0000287">
    <property type="term" value="F:magnesium ion binding"/>
    <property type="evidence" value="ECO:0007669"/>
    <property type="project" value="TreeGrafter"/>
</dbReference>
<dbReference type="PROSITE" id="PS01229">
    <property type="entry name" value="COF_2"/>
    <property type="match status" value="1"/>
</dbReference>
<dbReference type="NCBIfam" id="TIGR00099">
    <property type="entry name" value="Cof-subfamily"/>
    <property type="match status" value="1"/>
</dbReference>
<dbReference type="EC" id="3.1.3.-" evidence="1"/>
<dbReference type="NCBIfam" id="TIGR01484">
    <property type="entry name" value="HAD-SF-IIB"/>
    <property type="match status" value="1"/>
</dbReference>
<dbReference type="OrthoDB" id="9781413at2"/>
<keyword evidence="2" id="KW-1185">Reference proteome</keyword>
<keyword evidence="1" id="KW-0378">Hydrolase</keyword>
<dbReference type="SFLD" id="SFLDG01140">
    <property type="entry name" value="C2.B:_Phosphomannomutase_and_P"/>
    <property type="match status" value="1"/>
</dbReference>
<accession>A0A1S8TCD1</accession>
<dbReference type="STRING" id="29367.CLPUN_33990"/>
<proteinExistence type="predicted"/>
<protein>
    <submittedName>
        <fullName evidence="1">Putative phosphatase YwpJ</fullName>
        <ecNumber evidence="1">3.1.3.-</ecNumber>
    </submittedName>
</protein>
<dbReference type="Gene3D" id="3.40.50.1000">
    <property type="entry name" value="HAD superfamily/HAD-like"/>
    <property type="match status" value="1"/>
</dbReference>
<dbReference type="CDD" id="cd07516">
    <property type="entry name" value="HAD_Pase"/>
    <property type="match status" value="1"/>
</dbReference>
<dbReference type="PANTHER" id="PTHR10000:SF8">
    <property type="entry name" value="HAD SUPERFAMILY HYDROLASE-LIKE, TYPE 3"/>
    <property type="match status" value="1"/>
</dbReference>
<dbReference type="InterPro" id="IPR023214">
    <property type="entry name" value="HAD_sf"/>
</dbReference>
<dbReference type="GO" id="GO:0016791">
    <property type="term" value="F:phosphatase activity"/>
    <property type="evidence" value="ECO:0007669"/>
    <property type="project" value="UniProtKB-ARBA"/>
</dbReference>
<dbReference type="Gene3D" id="3.30.1240.10">
    <property type="match status" value="1"/>
</dbReference>
<dbReference type="AlphaFoldDB" id="A0A1S8TCD1"/>
<sequence length="279" mass="31535">MKYKLICIDMDGTLLNSNHKISKISKSTLRKAHDMGVHVVISTGRTYVDAVAYSDFIGLNSPIIACTGAIIKEKHGDDVIYKSVIDEEACKKLLKIFNKYNVKPIFNSVYKIYCGDLKLKIGIELLKIRGFINRNVKLNYIKDEEKWFDVFNHEKDNIIKCEIINRNREKIHNLRKELESVSEIEITSSSNHNIEITKKGTSKGKAIEILANYYNIKKEEIIAIGDSDNDLSAIEFAGMGVAMGNANEKVKKKSNFVTDSNDNNGVAKVIVKFILEKLV</sequence>
<dbReference type="PROSITE" id="PS01228">
    <property type="entry name" value="COF_1"/>
    <property type="match status" value="1"/>
</dbReference>
<organism evidence="1 2">
    <name type="scientific">Clostridium puniceum</name>
    <dbReference type="NCBI Taxonomy" id="29367"/>
    <lineage>
        <taxon>Bacteria</taxon>
        <taxon>Bacillati</taxon>
        <taxon>Bacillota</taxon>
        <taxon>Clostridia</taxon>
        <taxon>Eubacteriales</taxon>
        <taxon>Clostridiaceae</taxon>
        <taxon>Clostridium</taxon>
    </lineage>
</organism>
<reference evidence="1 2" key="1">
    <citation type="submission" date="2016-05" db="EMBL/GenBank/DDBJ databases">
        <title>Microbial solvent formation.</title>
        <authorList>
            <person name="Poehlein A."/>
            <person name="Montoya Solano J.D."/>
            <person name="Flitsch S."/>
            <person name="Krabben P."/>
            <person name="Duerre P."/>
            <person name="Daniel R."/>
        </authorList>
    </citation>
    <scope>NUCLEOTIDE SEQUENCE [LARGE SCALE GENOMIC DNA]</scope>
    <source>
        <strain evidence="1 2">DSM 2619</strain>
    </source>
</reference>
<dbReference type="GO" id="GO:0005829">
    <property type="term" value="C:cytosol"/>
    <property type="evidence" value="ECO:0007669"/>
    <property type="project" value="TreeGrafter"/>
</dbReference>
<dbReference type="InterPro" id="IPR036412">
    <property type="entry name" value="HAD-like_sf"/>
</dbReference>